<evidence type="ECO:0000256" key="6">
    <source>
        <dbReference type="ARBA" id="ARBA00023054"/>
    </source>
</evidence>
<dbReference type="AlphaFoldDB" id="A0A6J5U7M7"/>
<dbReference type="Pfam" id="PF05879">
    <property type="entry name" value="RHD3_GTPase"/>
    <property type="match status" value="1"/>
</dbReference>
<dbReference type="Proteomes" id="UP000507222">
    <property type="component" value="Unassembled WGS sequence"/>
</dbReference>
<evidence type="ECO:0000256" key="8">
    <source>
        <dbReference type="ARBA" id="ARBA00023136"/>
    </source>
</evidence>
<dbReference type="GO" id="GO:0005525">
    <property type="term" value="F:GTP binding"/>
    <property type="evidence" value="ECO:0007669"/>
    <property type="project" value="UniProtKB-KW"/>
</dbReference>
<evidence type="ECO:0000256" key="7">
    <source>
        <dbReference type="ARBA" id="ARBA00023134"/>
    </source>
</evidence>
<evidence type="ECO:0000256" key="1">
    <source>
        <dbReference type="ARBA" id="ARBA00022692"/>
    </source>
</evidence>
<dbReference type="SUPFAM" id="SSF52540">
    <property type="entry name" value="P-loop containing nucleoside triphosphate hydrolases"/>
    <property type="match status" value="1"/>
</dbReference>
<dbReference type="PANTHER" id="PTHR45923">
    <property type="entry name" value="PROTEIN SEY1"/>
    <property type="match status" value="1"/>
</dbReference>
<dbReference type="InterPro" id="IPR027417">
    <property type="entry name" value="P-loop_NTPase"/>
</dbReference>
<evidence type="ECO:0000256" key="2">
    <source>
        <dbReference type="ARBA" id="ARBA00022741"/>
    </source>
</evidence>
<feature type="domain" description="GB1/RHD3-type G" evidence="10">
    <location>
        <begin position="47"/>
        <end position="309"/>
    </location>
</feature>
<dbReference type="InterPro" id="IPR046758">
    <property type="entry name" value="Sey1/RHD3-like_3HB"/>
</dbReference>
<keyword evidence="3" id="KW-0378">Hydrolase</keyword>
<name>A0A6J5U7M7_PRUAR</name>
<dbReference type="GO" id="GO:0003924">
    <property type="term" value="F:GTPase activity"/>
    <property type="evidence" value="ECO:0007669"/>
    <property type="project" value="TreeGrafter"/>
</dbReference>
<keyword evidence="8" id="KW-0472">Membrane</keyword>
<evidence type="ECO:0000313" key="11">
    <source>
        <dbReference type="EMBL" id="CAB4272400.1"/>
    </source>
</evidence>
<dbReference type="InterPro" id="IPR008803">
    <property type="entry name" value="RHD3/Sey1"/>
</dbReference>
<gene>
    <name evidence="11" type="ORF">CURHAP_LOCUS18989</name>
</gene>
<keyword evidence="2" id="KW-0547">Nucleotide-binding</keyword>
<evidence type="ECO:0000256" key="5">
    <source>
        <dbReference type="ARBA" id="ARBA00022989"/>
    </source>
</evidence>
<dbReference type="PROSITE" id="PS51715">
    <property type="entry name" value="G_GB1_RHD3"/>
    <property type="match status" value="1"/>
</dbReference>
<accession>A0A6J5U7M7</accession>
<keyword evidence="4" id="KW-0256">Endoplasmic reticulum</keyword>
<dbReference type="PANTHER" id="PTHR45923:SF2">
    <property type="entry name" value="PROTEIN SEY1"/>
    <property type="match status" value="1"/>
</dbReference>
<evidence type="ECO:0000313" key="12">
    <source>
        <dbReference type="Proteomes" id="UP000507222"/>
    </source>
</evidence>
<reference evidence="11 12" key="1">
    <citation type="submission" date="2020-05" db="EMBL/GenBank/DDBJ databases">
        <authorList>
            <person name="Campoy J."/>
            <person name="Schneeberger K."/>
            <person name="Spophaly S."/>
        </authorList>
    </citation>
    <scope>NUCLEOTIDE SEQUENCE [LARGE SCALE GENOMIC DNA]</scope>
    <source>
        <strain evidence="11">PruArmRojPasFocal</strain>
    </source>
</reference>
<sequence length="454" mass="51325">MAMHVTSFSSPVSGDGCCPTLLVGGDREFDVTGFEKFSKFTEFAKVGPSYLVVAIIGPQSSGKSTLLNHLFHTDFKEMDAFRGRQVLSQTTKGIWVAKCPTIQPFTLVMDMEGTDGKERGEDTAFEKQTTLFALAVADVVLINIWCHDIGREHASNKPLLNTVFQVMMRLFGPRQTTLIFVIRDKTKTPLENLESELRNDIQKIWESAPKPEAHKETPLSEFFNVEVVALSNYEDKEDTFKEEVACMRQKFFHHNKLAGDRQAVVPASGFSLSLREIWEKIKKHRDLDIPSIKVMVATVRCEEIANEKYSAFAANEGWIQLKVISVHTGFGKKLSSMIDTCISEYDEEATYYDECVKSVKRKQLEEKLLQVLMTVSALLPLIGGFSFMHMHSKYEGLVQPAFQDLLELKRSDTLDKFKEAFDKTLDGVKEFSVTARNFTESFMAQFDKGCAGMF</sequence>
<evidence type="ECO:0000256" key="9">
    <source>
        <dbReference type="PROSITE-ProRule" id="PRU01052"/>
    </source>
</evidence>
<comment type="similarity">
    <text evidence="9">Belongs to the TRAFAC class dynamin-like GTPase superfamily. GB1/RHD3 GTPase family.</text>
</comment>
<evidence type="ECO:0000259" key="10">
    <source>
        <dbReference type="PROSITE" id="PS51715"/>
    </source>
</evidence>
<protein>
    <recommendedName>
        <fullName evidence="10">GB1/RHD3-type G domain-containing protein</fullName>
    </recommendedName>
</protein>
<keyword evidence="6" id="KW-0175">Coiled coil</keyword>
<dbReference type="Gene3D" id="3.40.50.300">
    <property type="entry name" value="P-loop containing nucleotide triphosphate hydrolases"/>
    <property type="match status" value="1"/>
</dbReference>
<keyword evidence="1" id="KW-0812">Transmembrane</keyword>
<dbReference type="Pfam" id="PF20428">
    <property type="entry name" value="Sey1_3HB"/>
    <property type="match status" value="1"/>
</dbReference>
<keyword evidence="5" id="KW-1133">Transmembrane helix</keyword>
<dbReference type="CDD" id="cd01851">
    <property type="entry name" value="GBP"/>
    <property type="match status" value="1"/>
</dbReference>
<keyword evidence="7" id="KW-0342">GTP-binding</keyword>
<evidence type="ECO:0000256" key="3">
    <source>
        <dbReference type="ARBA" id="ARBA00022801"/>
    </source>
</evidence>
<dbReference type="FunFam" id="3.40.50.300:FF:002271">
    <property type="entry name" value="Protein ROOT HAIR DEFECTIVE 3 homolog"/>
    <property type="match status" value="1"/>
</dbReference>
<dbReference type="EMBL" id="CAEKDK010000003">
    <property type="protein sequence ID" value="CAB4272400.1"/>
    <property type="molecule type" value="Genomic_DNA"/>
</dbReference>
<dbReference type="GO" id="GO:0016320">
    <property type="term" value="P:endoplasmic reticulum membrane fusion"/>
    <property type="evidence" value="ECO:0007669"/>
    <property type="project" value="TreeGrafter"/>
</dbReference>
<organism evidence="11 12">
    <name type="scientific">Prunus armeniaca</name>
    <name type="common">Apricot</name>
    <name type="synonym">Armeniaca vulgaris</name>
    <dbReference type="NCBI Taxonomy" id="36596"/>
    <lineage>
        <taxon>Eukaryota</taxon>
        <taxon>Viridiplantae</taxon>
        <taxon>Streptophyta</taxon>
        <taxon>Embryophyta</taxon>
        <taxon>Tracheophyta</taxon>
        <taxon>Spermatophyta</taxon>
        <taxon>Magnoliopsida</taxon>
        <taxon>eudicotyledons</taxon>
        <taxon>Gunneridae</taxon>
        <taxon>Pentapetalae</taxon>
        <taxon>rosids</taxon>
        <taxon>fabids</taxon>
        <taxon>Rosales</taxon>
        <taxon>Rosaceae</taxon>
        <taxon>Amygdaloideae</taxon>
        <taxon>Amygdaleae</taxon>
        <taxon>Prunus</taxon>
    </lineage>
</organism>
<proteinExistence type="inferred from homology"/>
<dbReference type="GO" id="GO:0005783">
    <property type="term" value="C:endoplasmic reticulum"/>
    <property type="evidence" value="ECO:0007669"/>
    <property type="project" value="TreeGrafter"/>
</dbReference>
<evidence type="ECO:0000256" key="4">
    <source>
        <dbReference type="ARBA" id="ARBA00022824"/>
    </source>
</evidence>
<dbReference type="InterPro" id="IPR030386">
    <property type="entry name" value="G_GB1_RHD3_dom"/>
</dbReference>